<organism evidence="2 3">
    <name type="scientific">Halopseudomonas pachastrellae</name>
    <dbReference type="NCBI Taxonomy" id="254161"/>
    <lineage>
        <taxon>Bacteria</taxon>
        <taxon>Pseudomonadati</taxon>
        <taxon>Pseudomonadota</taxon>
        <taxon>Gammaproteobacteria</taxon>
        <taxon>Pseudomonadales</taxon>
        <taxon>Pseudomonadaceae</taxon>
        <taxon>Halopseudomonas</taxon>
    </lineage>
</organism>
<feature type="domain" description="Type IV / VI secretion system DotU" evidence="1">
    <location>
        <begin position="62"/>
        <end position="261"/>
    </location>
</feature>
<dbReference type="EMBL" id="MUBC01000003">
    <property type="protein sequence ID" value="ONM45542.1"/>
    <property type="molecule type" value="Genomic_DNA"/>
</dbReference>
<sequence length="282" mass="31885">MHAMASRDDDRTVILAQDDAWSADSPLTDYDPALRPPPLAQRLSLPPGNSSLLIDAHGPNTLLALAAPLFSELVHLKSDAAQERPELLRESLRAGIQHFDLQCQDHNIEQTSRHAARYVLCTVLDEAILATRWGNDSDWSQHSLLALFHQETFGGEKFFVLLERLHRDPGRHLDVLELMYVCIALGFQGRYRLQPRGETALAEISERLYRELQRYREVPDTRLSEPAVTDANNQSLRRPLPAWLLISATLAGMTLLHVAFSSSLDQQHQSTLQQYSTQETHQ</sequence>
<dbReference type="RefSeq" id="WP_083724305.1">
    <property type="nucleotide sequence ID" value="NZ_FOUD01000010.1"/>
</dbReference>
<dbReference type="PANTHER" id="PTHR38033">
    <property type="entry name" value="MEMBRANE PROTEIN-RELATED"/>
    <property type="match status" value="1"/>
</dbReference>
<dbReference type="InterPro" id="IPR038522">
    <property type="entry name" value="T4/T6SS_DotU_sf"/>
</dbReference>
<dbReference type="PANTHER" id="PTHR38033:SF1">
    <property type="entry name" value="DOTU FAMILY TYPE IV_VI SECRETION SYSTEM PROTEIN"/>
    <property type="match status" value="1"/>
</dbReference>
<comment type="caution">
    <text evidence="2">The sequence shown here is derived from an EMBL/GenBank/DDBJ whole genome shotgun (WGS) entry which is preliminary data.</text>
</comment>
<protein>
    <recommendedName>
        <fullName evidence="1">Type IV / VI secretion system DotU domain-containing protein</fullName>
    </recommendedName>
</protein>
<proteinExistence type="predicted"/>
<dbReference type="Gene3D" id="1.25.40.590">
    <property type="entry name" value="Type IV / VI secretion system, DotU"/>
    <property type="match status" value="1"/>
</dbReference>
<dbReference type="AlphaFoldDB" id="A0A1S8DLK8"/>
<dbReference type="STRING" id="254161.SAMN05216256_110119"/>
<dbReference type="NCBIfam" id="TIGR03349">
    <property type="entry name" value="IV_VI_DotU"/>
    <property type="match status" value="1"/>
</dbReference>
<accession>A0A1S8DLK8</accession>
<keyword evidence="3" id="KW-1185">Reference proteome</keyword>
<dbReference type="InterPro" id="IPR017732">
    <property type="entry name" value="T4/T6SS_DotU"/>
</dbReference>
<gene>
    <name evidence="2" type="ORF">BXT89_02385</name>
</gene>
<name>A0A1S8DLK8_9GAMM</name>
<dbReference type="Pfam" id="PF09850">
    <property type="entry name" value="DotU"/>
    <property type="match status" value="1"/>
</dbReference>
<evidence type="ECO:0000259" key="1">
    <source>
        <dbReference type="Pfam" id="PF09850"/>
    </source>
</evidence>
<reference evidence="2 3" key="1">
    <citation type="submission" date="2017-01" db="EMBL/GenBank/DDBJ databases">
        <title>Draft genome sequence of Pseudomonas pachastrellae type strain CCUG 46540T from a deep sea.</title>
        <authorList>
            <person name="Gomila M."/>
            <person name="Mulet M."/>
            <person name="Lalucat J."/>
            <person name="Garcia-Valdes E."/>
        </authorList>
    </citation>
    <scope>NUCLEOTIDE SEQUENCE [LARGE SCALE GENOMIC DNA]</scope>
    <source>
        <strain evidence="2 3">CCUG 46540</strain>
    </source>
</reference>
<dbReference type="NCBIfam" id="NF038228">
    <property type="entry name" value="IcmH_DotU_IVB"/>
    <property type="match status" value="1"/>
</dbReference>
<evidence type="ECO:0000313" key="3">
    <source>
        <dbReference type="Proteomes" id="UP000242847"/>
    </source>
</evidence>
<dbReference type="OrthoDB" id="345640at2"/>
<evidence type="ECO:0000313" key="2">
    <source>
        <dbReference type="EMBL" id="ONM45542.1"/>
    </source>
</evidence>
<dbReference type="Proteomes" id="UP000242847">
    <property type="component" value="Unassembled WGS sequence"/>
</dbReference>